<dbReference type="GeneID" id="36397697"/>
<protein>
    <submittedName>
        <fullName evidence="1">Uncharacterized protein</fullName>
    </submittedName>
</protein>
<reference evidence="2" key="1">
    <citation type="submission" date="2014-09" db="EMBL/GenBank/DDBJ databases">
        <authorList>
            <person name="Sharma Rahul"/>
            <person name="Thines Marco"/>
        </authorList>
    </citation>
    <scope>NUCLEOTIDE SEQUENCE [LARGE SCALE GENOMIC DNA]</scope>
</reference>
<keyword evidence="2" id="KW-1185">Reference proteome</keyword>
<organism evidence="1 2">
    <name type="scientific">Plasmopara halstedii</name>
    <name type="common">Downy mildew of sunflower</name>
    <dbReference type="NCBI Taxonomy" id="4781"/>
    <lineage>
        <taxon>Eukaryota</taxon>
        <taxon>Sar</taxon>
        <taxon>Stramenopiles</taxon>
        <taxon>Oomycota</taxon>
        <taxon>Peronosporomycetes</taxon>
        <taxon>Peronosporales</taxon>
        <taxon>Peronosporaceae</taxon>
        <taxon>Plasmopara</taxon>
    </lineage>
</organism>
<accession>A0A0P1AZB0</accession>
<evidence type="ECO:0000313" key="2">
    <source>
        <dbReference type="Proteomes" id="UP000054928"/>
    </source>
</evidence>
<name>A0A0P1AZB0_PLAHL</name>
<dbReference type="AlphaFoldDB" id="A0A0P1AZB0"/>
<dbReference type="EMBL" id="CCYD01002047">
    <property type="protein sequence ID" value="CEG46228.1"/>
    <property type="molecule type" value="Genomic_DNA"/>
</dbReference>
<dbReference type="RefSeq" id="XP_024582597.1">
    <property type="nucleotide sequence ID" value="XM_024717061.1"/>
</dbReference>
<dbReference type="Proteomes" id="UP000054928">
    <property type="component" value="Unassembled WGS sequence"/>
</dbReference>
<evidence type="ECO:0000313" key="1">
    <source>
        <dbReference type="EMBL" id="CEG46228.1"/>
    </source>
</evidence>
<proteinExistence type="predicted"/>
<sequence>MIRSFAHQVLAALRLASLINSSIKQKLRAHARRTTRRSNFEGDGSFWFLVHLQTPHASQPIDSSLNQV</sequence>